<reference evidence="1" key="1">
    <citation type="submission" date="2022-09" db="EMBL/GenBank/DDBJ databases">
        <title>A Global Phylogenomic Analysis of the Shiitake Genus Lentinula.</title>
        <authorList>
            <consortium name="DOE Joint Genome Institute"/>
            <person name="Sierra-Patev S."/>
            <person name="Min B."/>
            <person name="Naranjo-Ortiz M."/>
            <person name="Looney B."/>
            <person name="Konkel Z."/>
            <person name="Slot J.C."/>
            <person name="Sakamoto Y."/>
            <person name="Steenwyk J.L."/>
            <person name="Rokas A."/>
            <person name="Carro J."/>
            <person name="Camarero S."/>
            <person name="Ferreira P."/>
            <person name="Molpeceres G."/>
            <person name="Ruiz-Duenas F.J."/>
            <person name="Serrano A."/>
            <person name="Henrissat B."/>
            <person name="Drula E."/>
            <person name="Hughes K.W."/>
            <person name="Mata J.L."/>
            <person name="Ishikawa N.K."/>
            <person name="Vargas-Isla R."/>
            <person name="Ushijima S."/>
            <person name="Smith C.A."/>
            <person name="Ahrendt S."/>
            <person name="Andreopoulos W."/>
            <person name="He G."/>
            <person name="Labutti K."/>
            <person name="Lipzen A."/>
            <person name="Ng V."/>
            <person name="Riley R."/>
            <person name="Sandor L."/>
            <person name="Barry K."/>
            <person name="Martinez A.T."/>
            <person name="Xiao Y."/>
            <person name="Gibbons J.G."/>
            <person name="Terashima K."/>
            <person name="Grigoriev I.V."/>
            <person name="Hibbett D.S."/>
        </authorList>
    </citation>
    <scope>NUCLEOTIDE SEQUENCE</scope>
    <source>
        <strain evidence="1">TMI1499</strain>
    </source>
</reference>
<gene>
    <name evidence="1" type="ORF">F5876DRAFT_67938</name>
</gene>
<sequence>MCEKNARVLGKDGVAKDLASKVIIMPAARKPLPEARDWLNSTVQPEPLKAILLKTTSVLGSALMIPHSDIAFHVLVVDLNFQNLRPVSQLGMLSRSKSLIRMYFNPVYLVLGLASAAYAMPFVATTTTTTTPTPTPQNPHPQLITRANSRSPLIAKIAFMGTHEGQTKQAEEYGIMPSKVYKRVKKAVKSLVPQENQNRDLILTFDVYFEGSVDEVFEICLTWNGQGPDVYGCVSFEDRRKGESGSWFIERATIISEFEQNIHT</sequence>
<accession>A0ACC1TSR0</accession>
<keyword evidence="2" id="KW-1185">Reference proteome</keyword>
<protein>
    <submittedName>
        <fullName evidence="1">Uncharacterized protein</fullName>
    </submittedName>
</protein>
<dbReference type="Proteomes" id="UP001163835">
    <property type="component" value="Unassembled WGS sequence"/>
</dbReference>
<evidence type="ECO:0000313" key="2">
    <source>
        <dbReference type="Proteomes" id="UP001163835"/>
    </source>
</evidence>
<organism evidence="1 2">
    <name type="scientific">Lentinula aff. lateritia</name>
    <dbReference type="NCBI Taxonomy" id="2804960"/>
    <lineage>
        <taxon>Eukaryota</taxon>
        <taxon>Fungi</taxon>
        <taxon>Dikarya</taxon>
        <taxon>Basidiomycota</taxon>
        <taxon>Agaricomycotina</taxon>
        <taxon>Agaricomycetes</taxon>
        <taxon>Agaricomycetidae</taxon>
        <taxon>Agaricales</taxon>
        <taxon>Marasmiineae</taxon>
        <taxon>Omphalotaceae</taxon>
        <taxon>Lentinula</taxon>
    </lineage>
</organism>
<dbReference type="EMBL" id="MU795286">
    <property type="protein sequence ID" value="KAJ3807652.1"/>
    <property type="molecule type" value="Genomic_DNA"/>
</dbReference>
<evidence type="ECO:0000313" key="1">
    <source>
        <dbReference type="EMBL" id="KAJ3807652.1"/>
    </source>
</evidence>
<proteinExistence type="predicted"/>
<name>A0ACC1TSR0_9AGAR</name>
<comment type="caution">
    <text evidence="1">The sequence shown here is derived from an EMBL/GenBank/DDBJ whole genome shotgun (WGS) entry which is preliminary data.</text>
</comment>